<name>A0ABN0ZQF5_9BACI</name>
<dbReference type="Proteomes" id="UP001500740">
    <property type="component" value="Unassembled WGS sequence"/>
</dbReference>
<dbReference type="InterPro" id="IPR056944">
    <property type="entry name" value="Tubby_C-like"/>
</dbReference>
<evidence type="ECO:0000313" key="2">
    <source>
        <dbReference type="EMBL" id="GAA0455583.1"/>
    </source>
</evidence>
<gene>
    <name evidence="2" type="ORF">GCM10008935_08060</name>
</gene>
<dbReference type="Pfam" id="PF23728">
    <property type="entry name" value="Tubby_C_like"/>
    <property type="match status" value="1"/>
</dbReference>
<evidence type="ECO:0000259" key="1">
    <source>
        <dbReference type="Pfam" id="PF23728"/>
    </source>
</evidence>
<sequence>MSNYKLSIPIRFTKECQLYDKNNNVLFTINGFHRRIFERLLYLIRLQINLKGTDNNGTFVRVIHKPFKESGFKGKWDVFIYNFDKEVAHYSIINNTKIKTEMNMEYHKGNSIIKMTSSTLDKKLYFQELQSSKVVATGDMPRIYLKQLDYEILDNSFIESWEVPLLYYLFLSWK</sequence>
<dbReference type="RefSeq" id="WP_343781965.1">
    <property type="nucleotide sequence ID" value="NZ_BAAACZ010000008.1"/>
</dbReference>
<reference evidence="2 3" key="1">
    <citation type="journal article" date="2019" name="Int. J. Syst. Evol. Microbiol.">
        <title>The Global Catalogue of Microorganisms (GCM) 10K type strain sequencing project: providing services to taxonomists for standard genome sequencing and annotation.</title>
        <authorList>
            <consortium name="The Broad Institute Genomics Platform"/>
            <consortium name="The Broad Institute Genome Sequencing Center for Infectious Disease"/>
            <person name="Wu L."/>
            <person name="Ma J."/>
        </authorList>
    </citation>
    <scope>NUCLEOTIDE SEQUENCE [LARGE SCALE GENOMIC DNA]</scope>
    <source>
        <strain evidence="2 3">JCM 14193</strain>
    </source>
</reference>
<organism evidence="2 3">
    <name type="scientific">Alkalibacillus silvisoli</name>
    <dbReference type="NCBI Taxonomy" id="392823"/>
    <lineage>
        <taxon>Bacteria</taxon>
        <taxon>Bacillati</taxon>
        <taxon>Bacillota</taxon>
        <taxon>Bacilli</taxon>
        <taxon>Bacillales</taxon>
        <taxon>Bacillaceae</taxon>
        <taxon>Alkalibacillus</taxon>
    </lineage>
</organism>
<protein>
    <recommendedName>
        <fullName evidence="1">Tubby C-terminal domain-containing protein</fullName>
    </recommendedName>
</protein>
<proteinExistence type="predicted"/>
<feature type="domain" description="Tubby C-terminal" evidence="1">
    <location>
        <begin position="4"/>
        <end position="170"/>
    </location>
</feature>
<comment type="caution">
    <text evidence="2">The sequence shown here is derived from an EMBL/GenBank/DDBJ whole genome shotgun (WGS) entry which is preliminary data.</text>
</comment>
<accession>A0ABN0ZQF5</accession>
<dbReference type="EMBL" id="BAAACZ010000008">
    <property type="protein sequence ID" value="GAA0455583.1"/>
    <property type="molecule type" value="Genomic_DNA"/>
</dbReference>
<keyword evidence="3" id="KW-1185">Reference proteome</keyword>
<evidence type="ECO:0000313" key="3">
    <source>
        <dbReference type="Proteomes" id="UP001500740"/>
    </source>
</evidence>